<proteinExistence type="predicted"/>
<dbReference type="Proteomes" id="UP001055811">
    <property type="component" value="Linkage Group LG05"/>
</dbReference>
<comment type="caution">
    <text evidence="1">The sequence shown here is derived from an EMBL/GenBank/DDBJ whole genome shotgun (WGS) entry which is preliminary data.</text>
</comment>
<evidence type="ECO:0000313" key="2">
    <source>
        <dbReference type="Proteomes" id="UP001055811"/>
    </source>
</evidence>
<protein>
    <submittedName>
        <fullName evidence="1">Uncharacterized protein</fullName>
    </submittedName>
</protein>
<reference evidence="2" key="1">
    <citation type="journal article" date="2022" name="Mol. Ecol. Resour.">
        <title>The genomes of chicory, endive, great burdock and yacon provide insights into Asteraceae palaeo-polyploidization history and plant inulin production.</title>
        <authorList>
            <person name="Fan W."/>
            <person name="Wang S."/>
            <person name="Wang H."/>
            <person name="Wang A."/>
            <person name="Jiang F."/>
            <person name="Liu H."/>
            <person name="Zhao H."/>
            <person name="Xu D."/>
            <person name="Zhang Y."/>
        </authorList>
    </citation>
    <scope>NUCLEOTIDE SEQUENCE [LARGE SCALE GENOMIC DNA]</scope>
    <source>
        <strain evidence="2">cv. Punajuju</strain>
    </source>
</reference>
<sequence>MKTAFQKLSPHLKISKPYEDPTTMKRLPKSIYNDEEVDDPLLKQLKRLEEEWDCIKQSISRSNRRNTTTDSIATVTVDHRLFQMYDKSPKELMLLLQDSPSEEDFWNSRHHDLVAIEIMKEREADFDNGRFRGRRLFEESEVGSDDDGGTQGESSDMDEESEVCTEFSYKASENHDGNYTQLTDSPPSDVAERNVAVVTLKSAGGGGRSVRRWMICVVIMLFALGIFAFKCSGQDEQILVPT</sequence>
<reference evidence="1 2" key="2">
    <citation type="journal article" date="2022" name="Mol. Ecol. Resour.">
        <title>The genomes of chicory, endive, great burdock and yacon provide insights into Asteraceae paleo-polyploidization history and plant inulin production.</title>
        <authorList>
            <person name="Fan W."/>
            <person name="Wang S."/>
            <person name="Wang H."/>
            <person name="Wang A."/>
            <person name="Jiang F."/>
            <person name="Liu H."/>
            <person name="Zhao H."/>
            <person name="Xu D."/>
            <person name="Zhang Y."/>
        </authorList>
    </citation>
    <scope>NUCLEOTIDE SEQUENCE [LARGE SCALE GENOMIC DNA]</scope>
    <source>
        <strain evidence="2">cv. Punajuju</strain>
        <tissue evidence="1">Leaves</tissue>
    </source>
</reference>
<organism evidence="1 2">
    <name type="scientific">Cichorium intybus</name>
    <name type="common">Chicory</name>
    <dbReference type="NCBI Taxonomy" id="13427"/>
    <lineage>
        <taxon>Eukaryota</taxon>
        <taxon>Viridiplantae</taxon>
        <taxon>Streptophyta</taxon>
        <taxon>Embryophyta</taxon>
        <taxon>Tracheophyta</taxon>
        <taxon>Spermatophyta</taxon>
        <taxon>Magnoliopsida</taxon>
        <taxon>eudicotyledons</taxon>
        <taxon>Gunneridae</taxon>
        <taxon>Pentapetalae</taxon>
        <taxon>asterids</taxon>
        <taxon>campanulids</taxon>
        <taxon>Asterales</taxon>
        <taxon>Asteraceae</taxon>
        <taxon>Cichorioideae</taxon>
        <taxon>Cichorieae</taxon>
        <taxon>Cichoriinae</taxon>
        <taxon>Cichorium</taxon>
    </lineage>
</organism>
<keyword evidence="2" id="KW-1185">Reference proteome</keyword>
<accession>A0ACB9CTA4</accession>
<name>A0ACB9CTA4_CICIN</name>
<dbReference type="EMBL" id="CM042013">
    <property type="protein sequence ID" value="KAI3737435.1"/>
    <property type="molecule type" value="Genomic_DNA"/>
</dbReference>
<gene>
    <name evidence="1" type="ORF">L2E82_27437</name>
</gene>
<evidence type="ECO:0000313" key="1">
    <source>
        <dbReference type="EMBL" id="KAI3737435.1"/>
    </source>
</evidence>